<name>A0ABS5ATA3_9PSEU</name>
<dbReference type="InterPro" id="IPR036388">
    <property type="entry name" value="WH-like_DNA-bd_sf"/>
</dbReference>
<reference evidence="5 6" key="1">
    <citation type="submission" date="2021-03" db="EMBL/GenBank/DDBJ databases">
        <title>Sequencing the genomes of 1000 actinobacteria strains.</title>
        <authorList>
            <person name="Klenk H.-P."/>
        </authorList>
    </citation>
    <scope>NUCLEOTIDE SEQUENCE [LARGE SCALE GENOMIC DNA]</scope>
    <source>
        <strain evidence="5 6">DSM 44580</strain>
    </source>
</reference>
<dbReference type="SMART" id="SM00421">
    <property type="entry name" value="HTH_LUXR"/>
    <property type="match status" value="1"/>
</dbReference>
<evidence type="ECO:0000259" key="4">
    <source>
        <dbReference type="PROSITE" id="PS50043"/>
    </source>
</evidence>
<sequence>MGRDTELAFLENFLRHGAAEARCLLLLGQVGMGKSLLLAAAERSAHTDGQLVLRARGRDQGHAQTYEVLHQLLLPVWSSVTALPERLRHAVETACGLREGPPPDPLVLRAAFYRALTTLECPREVLVVVDDLHLVDEPSRAVLAHTATQLTGTPVRLLLSATEETALAGLAADVPVLRLGPLADQDAAALLDALPDPPTGWWRTEVLRQAGGNPLALLELGEPSRSTPGGPPRHRWGSAVYRQTVRALPERTRRLLLTASAAPEVSLAAITEAAGAGLADWSPAEEAGLVSLHGDSVAFRHPLMRVAVYQDAPAKARQLAHLDLARVLAADPARQAWHRAGAVVGTDEEVAAALEHTAEAANHQDGPHTAGRALERAAELSPHPEDRARRYVRAMMMASRDGCPEWVEALHRVCPAPSPELHAVAAVVAAHALALQGHTRRAFTLVTEAVDRVMPDRDRVLALLSVAGGIAAHSGLPEHRAALTRLLARLPVGGAGTRALPDLVEPGAEAALLNQLRVAAEPQRAFALLHGDDPRGKGPVALMAAGGVAHVAEEYAHAARLWSHALRDLEARRATGQFLDVFPWLADAYVALGRWEAADRCLAHGHAVAAVAKATRVRVELTAKSAHLAALRGQAGEAAAALDGVWYLLDQEENGAARVLLTRAAASVAQARGNLGEAFEHLRTLFDGPAHPVHAKLSLAELAGLAVELDRTREIAPLVARARADAGAWPTARTNAVLHHAEALLAPGPEAEEHFAETLAGKQWPLDHARAQLDYAAWLRRRRRLVEGRTPARAALETAVRLGAAPLAERAERELRASGGAVPRKPAEPGGLTGLTGLTAQEEQVVRLAAAGLSNRAIAETMVLSPRTVASHLYNAYPKLGVNDRRQLRTLLGEG</sequence>
<protein>
    <submittedName>
        <fullName evidence="5">DNA-binding CsgD family transcriptional regulator</fullName>
    </submittedName>
</protein>
<keyword evidence="6" id="KW-1185">Reference proteome</keyword>
<dbReference type="PRINTS" id="PR00038">
    <property type="entry name" value="HTHLUXR"/>
</dbReference>
<comment type="caution">
    <text evidence="5">The sequence shown here is derived from an EMBL/GenBank/DDBJ whole genome shotgun (WGS) entry which is preliminary data.</text>
</comment>
<dbReference type="GO" id="GO:0003677">
    <property type="term" value="F:DNA binding"/>
    <property type="evidence" value="ECO:0007669"/>
    <property type="project" value="UniProtKB-KW"/>
</dbReference>
<evidence type="ECO:0000256" key="2">
    <source>
        <dbReference type="ARBA" id="ARBA00022840"/>
    </source>
</evidence>
<dbReference type="Gene3D" id="3.40.50.300">
    <property type="entry name" value="P-loop containing nucleotide triphosphate hydrolases"/>
    <property type="match status" value="1"/>
</dbReference>
<dbReference type="RefSeq" id="WP_158103290.1">
    <property type="nucleotide sequence ID" value="NZ_JAGIOO010000001.1"/>
</dbReference>
<evidence type="ECO:0000256" key="1">
    <source>
        <dbReference type="ARBA" id="ARBA00022741"/>
    </source>
</evidence>
<dbReference type="PANTHER" id="PTHR16305:SF35">
    <property type="entry name" value="TRANSCRIPTIONAL ACTIVATOR DOMAIN"/>
    <property type="match status" value="1"/>
</dbReference>
<organism evidence="5 6">
    <name type="scientific">Crossiella equi</name>
    <dbReference type="NCBI Taxonomy" id="130796"/>
    <lineage>
        <taxon>Bacteria</taxon>
        <taxon>Bacillati</taxon>
        <taxon>Actinomycetota</taxon>
        <taxon>Actinomycetes</taxon>
        <taxon>Pseudonocardiales</taxon>
        <taxon>Pseudonocardiaceae</taxon>
        <taxon>Crossiella</taxon>
    </lineage>
</organism>
<gene>
    <name evidence="5" type="ORF">JOF53_007802</name>
</gene>
<dbReference type="EMBL" id="JAGIOO010000001">
    <property type="protein sequence ID" value="MBP2478930.1"/>
    <property type="molecule type" value="Genomic_DNA"/>
</dbReference>
<evidence type="ECO:0000313" key="6">
    <source>
        <dbReference type="Proteomes" id="UP001519363"/>
    </source>
</evidence>
<dbReference type="InterPro" id="IPR041664">
    <property type="entry name" value="AAA_16"/>
</dbReference>
<feature type="region of interest" description="Disordered" evidence="3">
    <location>
        <begin position="814"/>
        <end position="836"/>
    </location>
</feature>
<dbReference type="CDD" id="cd06170">
    <property type="entry name" value="LuxR_C_like"/>
    <property type="match status" value="1"/>
</dbReference>
<dbReference type="SUPFAM" id="SSF46894">
    <property type="entry name" value="C-terminal effector domain of the bipartite response regulators"/>
    <property type="match status" value="1"/>
</dbReference>
<dbReference type="Gene3D" id="1.10.10.10">
    <property type="entry name" value="Winged helix-like DNA-binding domain superfamily/Winged helix DNA-binding domain"/>
    <property type="match status" value="1"/>
</dbReference>
<dbReference type="SUPFAM" id="SSF52540">
    <property type="entry name" value="P-loop containing nucleoside triphosphate hydrolases"/>
    <property type="match status" value="1"/>
</dbReference>
<dbReference type="InterPro" id="IPR016032">
    <property type="entry name" value="Sig_transdc_resp-reg_C-effctor"/>
</dbReference>
<keyword evidence="2" id="KW-0067">ATP-binding</keyword>
<dbReference type="Pfam" id="PF13191">
    <property type="entry name" value="AAA_16"/>
    <property type="match status" value="1"/>
</dbReference>
<keyword evidence="5" id="KW-0238">DNA-binding</keyword>
<dbReference type="PROSITE" id="PS00622">
    <property type="entry name" value="HTH_LUXR_1"/>
    <property type="match status" value="1"/>
</dbReference>
<dbReference type="PROSITE" id="PS50043">
    <property type="entry name" value="HTH_LUXR_2"/>
    <property type="match status" value="1"/>
</dbReference>
<proteinExistence type="predicted"/>
<dbReference type="PANTHER" id="PTHR16305">
    <property type="entry name" value="TESTICULAR SOLUBLE ADENYLYL CYCLASE"/>
    <property type="match status" value="1"/>
</dbReference>
<dbReference type="InterPro" id="IPR027417">
    <property type="entry name" value="P-loop_NTPase"/>
</dbReference>
<dbReference type="Pfam" id="PF00196">
    <property type="entry name" value="GerE"/>
    <property type="match status" value="1"/>
</dbReference>
<dbReference type="InterPro" id="IPR000792">
    <property type="entry name" value="Tscrpt_reg_LuxR_C"/>
</dbReference>
<evidence type="ECO:0000313" key="5">
    <source>
        <dbReference type="EMBL" id="MBP2478930.1"/>
    </source>
</evidence>
<dbReference type="Proteomes" id="UP001519363">
    <property type="component" value="Unassembled WGS sequence"/>
</dbReference>
<accession>A0ABS5ATA3</accession>
<evidence type="ECO:0000256" key="3">
    <source>
        <dbReference type="SAM" id="MobiDB-lite"/>
    </source>
</evidence>
<feature type="domain" description="HTH luxR-type" evidence="4">
    <location>
        <begin position="831"/>
        <end position="895"/>
    </location>
</feature>
<keyword evidence="1" id="KW-0547">Nucleotide-binding</keyword>